<dbReference type="GO" id="GO:0009289">
    <property type="term" value="C:pilus"/>
    <property type="evidence" value="ECO:0007669"/>
    <property type="project" value="UniProtKB-SubCell"/>
</dbReference>
<evidence type="ECO:0000259" key="8">
    <source>
        <dbReference type="Pfam" id="PF05567"/>
    </source>
</evidence>
<comment type="subcellular location">
    <subcellularLocation>
        <location evidence="1">Fimbrium</location>
    </subcellularLocation>
</comment>
<dbReference type="Gene3D" id="2.130.10.10">
    <property type="entry name" value="YVTN repeat-like/Quinoprotein amine dehydrogenase"/>
    <property type="match status" value="1"/>
</dbReference>
<dbReference type="SMART" id="SM00564">
    <property type="entry name" value="PQQ"/>
    <property type="match status" value="3"/>
</dbReference>
<dbReference type="InterPro" id="IPR015943">
    <property type="entry name" value="WD40/YVTN_repeat-like_dom_sf"/>
</dbReference>
<organism evidence="9 10">
    <name type="scientific">Litoribrevibacter albus</name>
    <dbReference type="NCBI Taxonomy" id="1473156"/>
    <lineage>
        <taxon>Bacteria</taxon>
        <taxon>Pseudomonadati</taxon>
        <taxon>Pseudomonadota</taxon>
        <taxon>Gammaproteobacteria</taxon>
        <taxon>Oceanospirillales</taxon>
        <taxon>Oceanospirillaceae</taxon>
        <taxon>Litoribrevibacter</taxon>
    </lineage>
</organism>
<evidence type="ECO:0000313" key="9">
    <source>
        <dbReference type="EMBL" id="GLQ33680.1"/>
    </source>
</evidence>
<keyword evidence="4" id="KW-0479">Metal-binding</keyword>
<evidence type="ECO:0000256" key="3">
    <source>
        <dbReference type="ARBA" id="ARBA00022558"/>
    </source>
</evidence>
<reference evidence="9" key="1">
    <citation type="journal article" date="2014" name="Int. J. Syst. Evol. Microbiol.">
        <title>Complete genome sequence of Corynebacterium casei LMG S-19264T (=DSM 44701T), isolated from a smear-ripened cheese.</title>
        <authorList>
            <consortium name="US DOE Joint Genome Institute (JGI-PGF)"/>
            <person name="Walter F."/>
            <person name="Albersmeier A."/>
            <person name="Kalinowski J."/>
            <person name="Ruckert C."/>
        </authorList>
    </citation>
    <scope>NUCLEOTIDE SEQUENCE</scope>
    <source>
        <strain evidence="9">NBRC 110071</strain>
    </source>
</reference>
<dbReference type="InterPro" id="IPR036465">
    <property type="entry name" value="vWFA_dom_sf"/>
</dbReference>
<dbReference type="SUPFAM" id="SSF50998">
    <property type="entry name" value="Quinoprotein alcohol dehydrogenase-like"/>
    <property type="match status" value="1"/>
</dbReference>
<feature type="region of interest" description="Disordered" evidence="7">
    <location>
        <begin position="419"/>
        <end position="447"/>
    </location>
</feature>
<accession>A0AA37SG38</accession>
<reference evidence="9" key="2">
    <citation type="submission" date="2023-01" db="EMBL/GenBank/DDBJ databases">
        <title>Draft genome sequence of Litoribrevibacter albus strain NBRC 110071.</title>
        <authorList>
            <person name="Sun Q."/>
            <person name="Mori K."/>
        </authorList>
    </citation>
    <scope>NUCLEOTIDE SEQUENCE</scope>
    <source>
        <strain evidence="9">NBRC 110071</strain>
    </source>
</reference>
<protein>
    <submittedName>
        <fullName evidence="9">Pilus biosynthesis protein</fullName>
    </submittedName>
</protein>
<proteinExistence type="inferred from homology"/>
<evidence type="ECO:0000313" key="10">
    <source>
        <dbReference type="Proteomes" id="UP001161389"/>
    </source>
</evidence>
<dbReference type="EMBL" id="BSNM01000027">
    <property type="protein sequence ID" value="GLQ33680.1"/>
    <property type="molecule type" value="Genomic_DNA"/>
</dbReference>
<evidence type="ECO:0000256" key="5">
    <source>
        <dbReference type="ARBA" id="ARBA00022837"/>
    </source>
</evidence>
<dbReference type="RefSeq" id="WP_284384219.1">
    <property type="nucleotide sequence ID" value="NZ_BSNM01000027.1"/>
</dbReference>
<evidence type="ECO:0000256" key="2">
    <source>
        <dbReference type="ARBA" id="ARBA00008387"/>
    </source>
</evidence>
<keyword evidence="5" id="KW-0106">Calcium</keyword>
<sequence length="1156" mass="127391">MITKRLSNKIYSVGLLMISSYIYAAPGVIKDRPLFLGFSVQPNIYFVMDDSGSMAWDVTKTKEAEDAHPKGTYYFSYEYCKKTDKQGRCKESAFLTDKYYLHDDYEEYLFNSGHLPSKISTTKTPLYPSTFYSSTEELDSQGYLIDDILQMCAGYNSTAYDSSIEYTPWAGSYSQSSVSLNSDYGYVPWNDLDHDGLYDKGECSTEYSDIVQYTSMSTTEKQNFRNWYTYYRTRKNVAKKAVGEVIENSEARMGMNTIWNRVRYSVSDMRVESNKTSLLSSVYSVGSSSGTPLRSALEEAGEYFKGGNSPIQAQDKGGSCQQNYTILMTDGYWNSDTDWTGPGDIDGLSTNEYVRASDRDSYSNTLADVALKYYATDFFEDNVLADEVPTIEGVDENPGQHMVTFTVAFGVNGQIVPNSSVSGQETDEDGMPLYPDKSFSWPKPESNKSSTIDDIRHAAWNGHGLYLNANNPQSLIESLEASIDEIESRTGTASALAFNSTSYRTDSKFYYAQFTSGSWGGELIAQQLTGDLQVGDVEWKASEKLDAKQPDQRNILTYDVDAGNAVAFRKNSLPSAHLSDLKTLYNSDYISFYQNAGKGENDFISDAVDYLRGERSREGASEGAFRDRSTVLGDIINSAPVYVSGAASSWPDYIEPGYISYMRSLFSRTPMLYVGSNDGMLHAFNASNGEEQFAFIPAGVVSTEADRGLHYLVDKSYNHRYYVDGTVEVADAYIGGAWKTLLLGGLGAGGKSIFAIDVTDPETITESTSNKVLWEVSLDSLGLTYPQAKVAKMNDGSWVVLLANGYHNLLDGKAKIFMLDIATGALLKTFDTGVGALSSGQCLDACNGMSSITVRDLDGNGTGDFIYAGDLKGNVWAINTFSTNPSEWVFDSQITYDNGTPKSYSGSQITPVFITEGQRPITTELVVVDNPVVFDVKTWPNQLLFFGTGQFLAEGDHDSADAEYVYTVMHANSKYNLSISSDSNLFAERVIKVSSVLVDGETIATRSIEPANSSEATFLYGYESDESGISRKMGWYLALPASGERIIHNPLRASDYVIFNSLIPEVDPCTFGASGFTMAISLLYGSNPGPILDFNRDGEINEEDSTLAGYQLKSPPAGLTRLGNDGIGQSTFEKPIIELFSPHTNEPNKISWEELK</sequence>
<keyword evidence="3" id="KW-1029">Fimbrium biogenesis</keyword>
<evidence type="ECO:0000256" key="6">
    <source>
        <dbReference type="ARBA" id="ARBA00023263"/>
    </source>
</evidence>
<name>A0AA37SG38_9GAMM</name>
<dbReference type="InterPro" id="IPR011047">
    <property type="entry name" value="Quinoprotein_ADH-like_sf"/>
</dbReference>
<dbReference type="Pfam" id="PF05567">
    <property type="entry name" value="T4P_PilY1"/>
    <property type="match status" value="1"/>
</dbReference>
<comment type="caution">
    <text evidence="9">The sequence shown here is derived from an EMBL/GenBank/DDBJ whole genome shotgun (WGS) entry which is preliminary data.</text>
</comment>
<feature type="domain" description="PilY1 beta-propeller" evidence="8">
    <location>
        <begin position="632"/>
        <end position="978"/>
    </location>
</feature>
<evidence type="ECO:0000256" key="7">
    <source>
        <dbReference type="SAM" id="MobiDB-lite"/>
    </source>
</evidence>
<dbReference type="GO" id="GO:0046872">
    <property type="term" value="F:metal ion binding"/>
    <property type="evidence" value="ECO:0007669"/>
    <property type="project" value="UniProtKB-KW"/>
</dbReference>
<gene>
    <name evidence="9" type="ORF">GCM10007876_41600</name>
</gene>
<dbReference type="AlphaFoldDB" id="A0AA37SG38"/>
<dbReference type="Proteomes" id="UP001161389">
    <property type="component" value="Unassembled WGS sequence"/>
</dbReference>
<keyword evidence="6" id="KW-0281">Fimbrium</keyword>
<dbReference type="Gene3D" id="3.40.50.410">
    <property type="entry name" value="von Willebrand factor, type A domain"/>
    <property type="match status" value="1"/>
</dbReference>
<evidence type="ECO:0000256" key="1">
    <source>
        <dbReference type="ARBA" id="ARBA00004561"/>
    </source>
</evidence>
<comment type="similarity">
    <text evidence="2">Belongs to the PilY1 family.</text>
</comment>
<dbReference type="SUPFAM" id="SSF53300">
    <property type="entry name" value="vWA-like"/>
    <property type="match status" value="1"/>
</dbReference>
<dbReference type="InterPro" id="IPR008707">
    <property type="entry name" value="B-propeller_PilY1"/>
</dbReference>
<evidence type="ECO:0000256" key="4">
    <source>
        <dbReference type="ARBA" id="ARBA00022723"/>
    </source>
</evidence>
<keyword evidence="10" id="KW-1185">Reference proteome</keyword>
<dbReference type="InterPro" id="IPR018391">
    <property type="entry name" value="PQQ_b-propeller_rpt"/>
</dbReference>